<feature type="transmembrane region" description="Helical" evidence="2">
    <location>
        <begin position="268"/>
        <end position="288"/>
    </location>
</feature>
<evidence type="ECO:0000313" key="3">
    <source>
        <dbReference type="EMBL" id="PRD16473.1"/>
    </source>
</evidence>
<comment type="caution">
    <text evidence="3">The sequence shown here is derived from an EMBL/GenBank/DDBJ whole genome shotgun (WGS) entry which is preliminary data.</text>
</comment>
<dbReference type="OrthoDB" id="181905at2"/>
<dbReference type="PANTHER" id="PTHR11328">
    <property type="entry name" value="MAJOR FACILITATOR SUPERFAMILY DOMAIN-CONTAINING PROTEIN"/>
    <property type="match status" value="1"/>
</dbReference>
<dbReference type="Proteomes" id="UP000239181">
    <property type="component" value="Unassembled WGS sequence"/>
</dbReference>
<proteinExistence type="inferred from homology"/>
<sequence>MEPVHKLSAREKICFGLGDSSANIFLGMTMMFLPYFYTDVLGISAAAMGLLFVIARLVDAFYDPFIGNVADRLQTRHGHYRPWLLWLAVPYGLSCLLVFLAPDFSPTGKLVYAYATYLFLILMYASTVVPYVALLSALTSDPQERLAANAWRFPLAKMSFLICSVTVPMFVAWYGKDNEAQAYMVAMSMIAVLATAMMLSCFFGTKERVKPASLASNVSFKQQLRISLSARPVVIFYIFKITSSIAFVIKGSATIYFVKYFLGRSDGFVSGLLSATAIAGIIAPMIALQLIKRKKVSALGTLKLAQAGGCIAALALFFVSPDNIWLAVALLVVSVLLAEIGAITAWALPSECADYCERKSGLKMSGFIAAGTLFTMKIGLAIAGGLVGFILSMSGYHAGVAITPEILKGIIFLIAGVPAIFHGISVVLLMFFNLDDSQAAQAPVSQPHQPGIH</sequence>
<dbReference type="EMBL" id="PDET01000003">
    <property type="protein sequence ID" value="PRD16473.1"/>
    <property type="molecule type" value="Genomic_DNA"/>
</dbReference>
<gene>
    <name evidence="3" type="ORF">CQW29_06615</name>
</gene>
<dbReference type="InterPro" id="IPR039672">
    <property type="entry name" value="MFS_2"/>
</dbReference>
<feature type="transmembrane region" description="Helical" evidence="2">
    <location>
        <begin position="43"/>
        <end position="62"/>
    </location>
</feature>
<accession>A0A2S9IF91</accession>
<feature type="transmembrane region" description="Helical" evidence="2">
    <location>
        <begin position="234"/>
        <end position="262"/>
    </location>
</feature>
<keyword evidence="2" id="KW-0812">Transmembrane</keyword>
<dbReference type="GO" id="GO:0008643">
    <property type="term" value="P:carbohydrate transport"/>
    <property type="evidence" value="ECO:0007669"/>
    <property type="project" value="InterPro"/>
</dbReference>
<feature type="transmembrane region" description="Helical" evidence="2">
    <location>
        <begin position="410"/>
        <end position="432"/>
    </location>
</feature>
<name>A0A2S9IF91_9GAMM</name>
<dbReference type="NCBIfam" id="TIGR00792">
    <property type="entry name" value="gph"/>
    <property type="match status" value="1"/>
</dbReference>
<dbReference type="CDD" id="cd17332">
    <property type="entry name" value="MFS_MelB_like"/>
    <property type="match status" value="1"/>
</dbReference>
<dbReference type="InterPro" id="IPR001927">
    <property type="entry name" value="Na/Gal_symport"/>
</dbReference>
<dbReference type="GO" id="GO:0005886">
    <property type="term" value="C:plasma membrane"/>
    <property type="evidence" value="ECO:0007669"/>
    <property type="project" value="TreeGrafter"/>
</dbReference>
<dbReference type="InterPro" id="IPR036259">
    <property type="entry name" value="MFS_trans_sf"/>
</dbReference>
<evidence type="ECO:0008006" key="5">
    <source>
        <dbReference type="Google" id="ProtNLM"/>
    </source>
</evidence>
<feature type="transmembrane region" description="Helical" evidence="2">
    <location>
        <begin position="367"/>
        <end position="390"/>
    </location>
</feature>
<dbReference type="SUPFAM" id="SSF103473">
    <property type="entry name" value="MFS general substrate transporter"/>
    <property type="match status" value="1"/>
</dbReference>
<keyword evidence="2" id="KW-0472">Membrane</keyword>
<feature type="transmembrane region" description="Helical" evidence="2">
    <location>
        <begin position="114"/>
        <end position="134"/>
    </location>
</feature>
<dbReference type="AlphaFoldDB" id="A0A2S9IF91"/>
<keyword evidence="4" id="KW-1185">Reference proteome</keyword>
<dbReference type="GO" id="GO:0015293">
    <property type="term" value="F:symporter activity"/>
    <property type="evidence" value="ECO:0007669"/>
    <property type="project" value="InterPro"/>
</dbReference>
<feature type="transmembrane region" description="Helical" evidence="2">
    <location>
        <begin position="83"/>
        <end position="102"/>
    </location>
</feature>
<feature type="transmembrane region" description="Helical" evidence="2">
    <location>
        <begin position="20"/>
        <end position="37"/>
    </location>
</feature>
<feature type="transmembrane region" description="Helical" evidence="2">
    <location>
        <begin position="324"/>
        <end position="346"/>
    </location>
</feature>
<evidence type="ECO:0000256" key="2">
    <source>
        <dbReference type="SAM" id="Phobius"/>
    </source>
</evidence>
<dbReference type="Pfam" id="PF13347">
    <property type="entry name" value="MFS_2"/>
    <property type="match status" value="1"/>
</dbReference>
<organism evidence="3 4">
    <name type="scientific">Pantoea coffeiphila</name>
    <dbReference type="NCBI Taxonomy" id="1465635"/>
    <lineage>
        <taxon>Bacteria</taxon>
        <taxon>Pseudomonadati</taxon>
        <taxon>Pseudomonadota</taxon>
        <taxon>Gammaproteobacteria</taxon>
        <taxon>Enterobacterales</taxon>
        <taxon>Erwiniaceae</taxon>
        <taxon>Pantoea</taxon>
    </lineage>
</organism>
<reference evidence="3 4" key="1">
    <citation type="submission" date="2017-10" db="EMBL/GenBank/DDBJ databases">
        <title>Draft genome of two endophytic bacteria isolated from 'guarana' Paullinia cupana (Mart.) Ducke.</title>
        <authorList>
            <person name="Siqueira K.A."/>
            <person name="Liotti R.G."/>
            <person name="Mendes T.A."/>
            <person name="Soares M.A."/>
        </authorList>
    </citation>
    <scope>NUCLEOTIDE SEQUENCE [LARGE SCALE GENOMIC DNA]</scope>
    <source>
        <strain evidence="3 4">342</strain>
    </source>
</reference>
<feature type="transmembrane region" description="Helical" evidence="2">
    <location>
        <begin position="180"/>
        <end position="203"/>
    </location>
</feature>
<dbReference type="PANTHER" id="PTHR11328:SF24">
    <property type="entry name" value="MAJOR FACILITATOR SUPERFAMILY (MFS) PROFILE DOMAIN-CONTAINING PROTEIN"/>
    <property type="match status" value="1"/>
</dbReference>
<keyword evidence="2" id="KW-1133">Transmembrane helix</keyword>
<feature type="transmembrane region" description="Helical" evidence="2">
    <location>
        <begin position="300"/>
        <end position="318"/>
    </location>
</feature>
<dbReference type="GO" id="GO:0006814">
    <property type="term" value="P:sodium ion transport"/>
    <property type="evidence" value="ECO:0007669"/>
    <property type="project" value="InterPro"/>
</dbReference>
<comment type="similarity">
    <text evidence="1">Belongs to the sodium:galactoside symporter (TC 2.A.2) family.</text>
</comment>
<dbReference type="RefSeq" id="WP_105591916.1">
    <property type="nucleotide sequence ID" value="NZ_PDET01000003.1"/>
</dbReference>
<protein>
    <recommendedName>
        <fullName evidence="5">MFS transporter</fullName>
    </recommendedName>
</protein>
<evidence type="ECO:0000256" key="1">
    <source>
        <dbReference type="ARBA" id="ARBA00009617"/>
    </source>
</evidence>
<dbReference type="Gene3D" id="1.20.1250.20">
    <property type="entry name" value="MFS general substrate transporter like domains"/>
    <property type="match status" value="1"/>
</dbReference>
<evidence type="ECO:0000313" key="4">
    <source>
        <dbReference type="Proteomes" id="UP000239181"/>
    </source>
</evidence>
<feature type="transmembrane region" description="Helical" evidence="2">
    <location>
        <begin position="155"/>
        <end position="174"/>
    </location>
</feature>